<feature type="transmembrane region" description="Helical" evidence="6">
    <location>
        <begin position="336"/>
        <end position="356"/>
    </location>
</feature>
<feature type="transmembrane region" description="Helical" evidence="6">
    <location>
        <begin position="32"/>
        <end position="51"/>
    </location>
</feature>
<protein>
    <submittedName>
        <fullName evidence="7">Uncharacterized protein</fullName>
    </submittedName>
</protein>
<keyword evidence="3 6" id="KW-0812">Transmembrane</keyword>
<dbReference type="AlphaFoldDB" id="A0AAV8T4R4"/>
<keyword evidence="8" id="KW-1185">Reference proteome</keyword>
<feature type="transmembrane region" description="Helical" evidence="6">
    <location>
        <begin position="58"/>
        <end position="77"/>
    </location>
</feature>
<evidence type="ECO:0000256" key="5">
    <source>
        <dbReference type="ARBA" id="ARBA00023136"/>
    </source>
</evidence>
<feature type="transmembrane region" description="Helical" evidence="6">
    <location>
        <begin position="294"/>
        <end position="316"/>
    </location>
</feature>
<evidence type="ECO:0000313" key="8">
    <source>
        <dbReference type="Proteomes" id="UP001159364"/>
    </source>
</evidence>
<evidence type="ECO:0000256" key="2">
    <source>
        <dbReference type="ARBA" id="ARBA00005982"/>
    </source>
</evidence>
<organism evidence="7 8">
    <name type="scientific">Erythroxylum novogranatense</name>
    <dbReference type="NCBI Taxonomy" id="1862640"/>
    <lineage>
        <taxon>Eukaryota</taxon>
        <taxon>Viridiplantae</taxon>
        <taxon>Streptophyta</taxon>
        <taxon>Embryophyta</taxon>
        <taxon>Tracheophyta</taxon>
        <taxon>Spermatophyta</taxon>
        <taxon>Magnoliopsida</taxon>
        <taxon>eudicotyledons</taxon>
        <taxon>Gunneridae</taxon>
        <taxon>Pentapetalae</taxon>
        <taxon>rosids</taxon>
        <taxon>fabids</taxon>
        <taxon>Malpighiales</taxon>
        <taxon>Erythroxylaceae</taxon>
        <taxon>Erythroxylum</taxon>
    </lineage>
</organism>
<keyword evidence="5 6" id="KW-0472">Membrane</keyword>
<feature type="transmembrane region" description="Helical" evidence="6">
    <location>
        <begin position="462"/>
        <end position="483"/>
    </location>
</feature>
<dbReference type="InterPro" id="IPR036259">
    <property type="entry name" value="MFS_trans_sf"/>
</dbReference>
<dbReference type="SUPFAM" id="SSF103473">
    <property type="entry name" value="MFS general substrate transporter"/>
    <property type="match status" value="1"/>
</dbReference>
<evidence type="ECO:0000256" key="3">
    <source>
        <dbReference type="ARBA" id="ARBA00022692"/>
    </source>
</evidence>
<sequence>MATLSLAVNLVTYFYGTMHFDLSDSANQLTNFMGVSYILSILMAFLADTYIGRLKIGIISGCIEFMGLALLGVQAHYSKLRPPVCNMYNPAVHCKHVEGGKAALLFLGLYLLALGSSGIKAAVPAHGADQFDPKDPKEDQQMSSYFNYVLLALCSGAAVSFTLFVWIEDHKGWDWGFAVSALSMFLGVTALLAGLPMYRIQVVRGSSVLLEIIQVYVAAFHNRKLLLPQDSSELYEISKDTEEALETEFLPHRDTLRLLDKASILTSSREQNVRPEDQSPWKLCRVTQVENAKIILSIMPIFCCTIIMTLCLAQLQTFSVQQGQTMDNNIRKHFDLPPASIPIIPVVFLIILIPIYDRIMVPFLRKITGIPTGITHLQRIGVGLVLACLSMSTAALMEVKRKKVARDHNMLDAVPGFQQLPIKIYWLGIQYFIFGIADMFTYVGILEFFYDEAPKALKSLSTCFLWTSMALGYFFSSVLVKIVNRATRRITSSRGWLAGNNLNRNHLNLFFWLLALISFINFCIYLFVASKYKYRPKSTTESDENKSQA</sequence>
<keyword evidence="4 6" id="KW-1133">Transmembrane helix</keyword>
<dbReference type="PANTHER" id="PTHR11654">
    <property type="entry name" value="OLIGOPEPTIDE TRANSPORTER-RELATED"/>
    <property type="match status" value="1"/>
</dbReference>
<dbReference type="GO" id="GO:0016020">
    <property type="term" value="C:membrane"/>
    <property type="evidence" value="ECO:0007669"/>
    <property type="project" value="UniProtKB-SubCell"/>
</dbReference>
<dbReference type="Proteomes" id="UP001159364">
    <property type="component" value="Linkage Group LG06"/>
</dbReference>
<feature type="transmembrane region" description="Helical" evidence="6">
    <location>
        <begin position="509"/>
        <end position="528"/>
    </location>
</feature>
<comment type="subcellular location">
    <subcellularLocation>
        <location evidence="1">Membrane</location>
        <topology evidence="1">Multi-pass membrane protein</topology>
    </subcellularLocation>
</comment>
<evidence type="ECO:0000256" key="4">
    <source>
        <dbReference type="ARBA" id="ARBA00022989"/>
    </source>
</evidence>
<dbReference type="InterPro" id="IPR000109">
    <property type="entry name" value="POT_fam"/>
</dbReference>
<reference evidence="7 8" key="1">
    <citation type="submission" date="2021-09" db="EMBL/GenBank/DDBJ databases">
        <title>Genomic insights and catalytic innovation underlie evolution of tropane alkaloids biosynthesis.</title>
        <authorList>
            <person name="Wang Y.-J."/>
            <person name="Tian T."/>
            <person name="Huang J.-P."/>
            <person name="Huang S.-X."/>
        </authorList>
    </citation>
    <scope>NUCLEOTIDE SEQUENCE [LARGE SCALE GENOMIC DNA]</scope>
    <source>
        <strain evidence="7">KIB-2018</strain>
        <tissue evidence="7">Leaf</tissue>
    </source>
</reference>
<feature type="transmembrane region" description="Helical" evidence="6">
    <location>
        <begin position="144"/>
        <end position="167"/>
    </location>
</feature>
<accession>A0AAV8T4R4</accession>
<feature type="transmembrane region" description="Helical" evidence="6">
    <location>
        <begin position="424"/>
        <end position="450"/>
    </location>
</feature>
<evidence type="ECO:0000313" key="7">
    <source>
        <dbReference type="EMBL" id="KAJ8761356.1"/>
    </source>
</evidence>
<dbReference type="GO" id="GO:0022857">
    <property type="term" value="F:transmembrane transporter activity"/>
    <property type="evidence" value="ECO:0007669"/>
    <property type="project" value="InterPro"/>
</dbReference>
<evidence type="ECO:0000256" key="1">
    <source>
        <dbReference type="ARBA" id="ARBA00004141"/>
    </source>
</evidence>
<comment type="similarity">
    <text evidence="2">Belongs to the major facilitator superfamily. Proton-dependent oligopeptide transporter (POT/PTR) (TC 2.A.17) family.</text>
</comment>
<feature type="transmembrane region" description="Helical" evidence="6">
    <location>
        <begin position="173"/>
        <end position="195"/>
    </location>
</feature>
<dbReference type="EMBL" id="JAIWQS010000006">
    <property type="protein sequence ID" value="KAJ8761356.1"/>
    <property type="molecule type" value="Genomic_DNA"/>
</dbReference>
<dbReference type="Gene3D" id="1.20.1250.20">
    <property type="entry name" value="MFS general substrate transporter like domains"/>
    <property type="match status" value="1"/>
</dbReference>
<name>A0AAV8T4R4_9ROSI</name>
<evidence type="ECO:0000256" key="6">
    <source>
        <dbReference type="SAM" id="Phobius"/>
    </source>
</evidence>
<gene>
    <name evidence="7" type="ORF">K2173_001412</name>
</gene>
<dbReference type="Pfam" id="PF00854">
    <property type="entry name" value="PTR2"/>
    <property type="match status" value="1"/>
</dbReference>
<feature type="transmembrane region" description="Helical" evidence="6">
    <location>
        <begin position="102"/>
        <end position="123"/>
    </location>
</feature>
<comment type="caution">
    <text evidence="7">The sequence shown here is derived from an EMBL/GenBank/DDBJ whole genome shotgun (WGS) entry which is preliminary data.</text>
</comment>
<proteinExistence type="inferred from homology"/>